<accession>A0A0R3RHS7</accession>
<keyword evidence="1" id="KW-1133">Transmembrane helix</keyword>
<evidence type="ECO:0000313" key="2">
    <source>
        <dbReference type="Proteomes" id="UP000050640"/>
    </source>
</evidence>
<feature type="transmembrane region" description="Helical" evidence="1">
    <location>
        <begin position="20"/>
        <end position="40"/>
    </location>
</feature>
<protein>
    <submittedName>
        <fullName evidence="3">PAP-associated domain-containing protein</fullName>
    </submittedName>
</protein>
<proteinExistence type="predicted"/>
<sequence length="164" mass="19428">MEEMEIKFMEIYKYFTVNEYIPYVSGLSFHGFLYLLYYIAQLKFPFSACLPEQMQHLLAYCDSSLRSNGVRSARLRRVQINHENCRNVEIYLLPSRIHTKRTSRLQTRLKPTESMKLQPRCGRSLPRALNGMTSKEASVNFFVNQNIRKKDDLVLPRIQQPFRL</sequence>
<evidence type="ECO:0000256" key="1">
    <source>
        <dbReference type="SAM" id="Phobius"/>
    </source>
</evidence>
<dbReference type="Proteomes" id="UP000050640">
    <property type="component" value="Unplaced"/>
</dbReference>
<keyword evidence="2" id="KW-1185">Reference proteome</keyword>
<keyword evidence="1" id="KW-0812">Transmembrane</keyword>
<keyword evidence="1" id="KW-0472">Membrane</keyword>
<name>A0A0R3RHS7_9BILA</name>
<reference evidence="3" key="1">
    <citation type="submission" date="2017-02" db="UniProtKB">
        <authorList>
            <consortium name="WormBaseParasite"/>
        </authorList>
    </citation>
    <scope>IDENTIFICATION</scope>
</reference>
<dbReference type="WBParaSite" id="EEL_0000102001-mRNA-1">
    <property type="protein sequence ID" value="EEL_0000102001-mRNA-1"/>
    <property type="gene ID" value="EEL_0000102001"/>
</dbReference>
<evidence type="ECO:0000313" key="3">
    <source>
        <dbReference type="WBParaSite" id="EEL_0000102001-mRNA-1"/>
    </source>
</evidence>
<organism evidence="2 3">
    <name type="scientific">Elaeophora elaphi</name>
    <dbReference type="NCBI Taxonomy" id="1147741"/>
    <lineage>
        <taxon>Eukaryota</taxon>
        <taxon>Metazoa</taxon>
        <taxon>Ecdysozoa</taxon>
        <taxon>Nematoda</taxon>
        <taxon>Chromadorea</taxon>
        <taxon>Rhabditida</taxon>
        <taxon>Spirurina</taxon>
        <taxon>Spiruromorpha</taxon>
        <taxon>Filarioidea</taxon>
        <taxon>Onchocercidae</taxon>
        <taxon>Elaeophora</taxon>
    </lineage>
</organism>
<dbReference type="AlphaFoldDB" id="A0A0R3RHS7"/>